<comment type="caution">
    <text evidence="2">The sequence shown here is derived from an EMBL/GenBank/DDBJ whole genome shotgun (WGS) entry which is preliminary data.</text>
</comment>
<dbReference type="RefSeq" id="WP_016656602.1">
    <property type="nucleotide sequence ID" value="NZ_KE340353.1"/>
</dbReference>
<proteinExistence type="predicted"/>
<evidence type="ECO:0000256" key="1">
    <source>
        <dbReference type="SAM" id="SignalP"/>
    </source>
</evidence>
<keyword evidence="3" id="KW-1185">Reference proteome</keyword>
<evidence type="ECO:0000313" key="3">
    <source>
        <dbReference type="Proteomes" id="UP000014568"/>
    </source>
</evidence>
<reference evidence="2 3" key="1">
    <citation type="submission" date="2013-06" db="EMBL/GenBank/DDBJ databases">
        <title>The Genome Sequence of Acinetobacter rudis CIP 110305.</title>
        <authorList>
            <consortium name="The Broad Institute Genome Sequencing Platform"/>
            <consortium name="The Broad Institute Genome Sequencing Center for Infectious Disease"/>
            <person name="Cerqueira G."/>
            <person name="Feldgarden M."/>
            <person name="Courvalin P."/>
            <person name="Perichon B."/>
            <person name="Grillot-Courvalin C."/>
            <person name="Clermont D."/>
            <person name="Rocha E."/>
            <person name="Yoon E.-J."/>
            <person name="Nemec A."/>
            <person name="Young S.K."/>
            <person name="Zeng Q."/>
            <person name="Gargeya S."/>
            <person name="Fitzgerald M."/>
            <person name="Abouelleil A."/>
            <person name="Alvarado L."/>
            <person name="Berlin A.M."/>
            <person name="Chapman S.B."/>
            <person name="Dewar J."/>
            <person name="Goldberg J."/>
            <person name="Griggs A."/>
            <person name="Gujja S."/>
            <person name="Hansen M."/>
            <person name="Howarth C."/>
            <person name="Imamovic A."/>
            <person name="Larimer J."/>
            <person name="McCowan C."/>
            <person name="Murphy C."/>
            <person name="Pearson M."/>
            <person name="Priest M."/>
            <person name="Roberts A."/>
            <person name="Saif S."/>
            <person name="Shea T."/>
            <person name="Sykes S."/>
            <person name="Wortman J."/>
            <person name="Nusbaum C."/>
            <person name="Birren B."/>
        </authorList>
    </citation>
    <scope>NUCLEOTIDE SEQUENCE [LARGE SCALE GENOMIC DNA]</scope>
    <source>
        <strain evidence="2 3">CIP 110305</strain>
    </source>
</reference>
<keyword evidence="1" id="KW-0732">Signal</keyword>
<evidence type="ECO:0000313" key="2">
    <source>
        <dbReference type="EMBL" id="EPF72146.1"/>
    </source>
</evidence>
<feature type="signal peptide" evidence="1">
    <location>
        <begin position="1"/>
        <end position="19"/>
    </location>
</feature>
<protein>
    <recommendedName>
        <fullName evidence="4">Lipoprotein</fullName>
    </recommendedName>
</protein>
<gene>
    <name evidence="2" type="ORF">F945_02198</name>
</gene>
<feature type="chain" id="PRO_5004512557" description="Lipoprotein" evidence="1">
    <location>
        <begin position="20"/>
        <end position="160"/>
    </location>
</feature>
<dbReference type="Proteomes" id="UP000014568">
    <property type="component" value="Unassembled WGS sequence"/>
</dbReference>
<dbReference type="OrthoDB" id="6693140at2"/>
<evidence type="ECO:0008006" key="4">
    <source>
        <dbReference type="Google" id="ProtNLM"/>
    </source>
</evidence>
<name>S3NZZ0_9GAMM</name>
<dbReference type="PATRIC" id="fig|421052.3.peg.2140"/>
<sequence>MKKNILLLFLFFNLTSCQASSDKNDIDTFIKQDIRNYITDNHRLIVEANKEIRVEPALKEIIFKNTFVKLKTAESLLNDEYGNWLIGLKKNDLDFDELNSICWMVVYMDNYVKNMDKNYEKNIIEDTKKSVEKFYRMKGEIIKLRDSNKRGSNSSDEKCQ</sequence>
<dbReference type="HOGENOM" id="CLU_1631804_0_0_6"/>
<accession>S3NZZ0</accession>
<dbReference type="STRING" id="632955.GCA_000829675_03374"/>
<dbReference type="eggNOG" id="ENOG5031R9W">
    <property type="taxonomic scope" value="Bacteria"/>
</dbReference>
<organism evidence="2 3">
    <name type="scientific">Acinetobacter rudis CIP 110305</name>
    <dbReference type="NCBI Taxonomy" id="421052"/>
    <lineage>
        <taxon>Bacteria</taxon>
        <taxon>Pseudomonadati</taxon>
        <taxon>Pseudomonadota</taxon>
        <taxon>Gammaproteobacteria</taxon>
        <taxon>Moraxellales</taxon>
        <taxon>Moraxellaceae</taxon>
        <taxon>Acinetobacter</taxon>
    </lineage>
</organism>
<dbReference type="EMBL" id="ATGI01000030">
    <property type="protein sequence ID" value="EPF72146.1"/>
    <property type="molecule type" value="Genomic_DNA"/>
</dbReference>
<dbReference type="AlphaFoldDB" id="S3NZZ0"/>